<keyword evidence="2" id="KW-1185">Reference proteome</keyword>
<accession>A0ACC2TPF9</accession>
<gene>
    <name evidence="1" type="ORF">DSO57_1025654</name>
</gene>
<reference evidence="1" key="1">
    <citation type="submission" date="2022-04" db="EMBL/GenBank/DDBJ databases">
        <title>Genome of the entomopathogenic fungus Entomophthora muscae.</title>
        <authorList>
            <person name="Elya C."/>
            <person name="Lovett B.R."/>
            <person name="Lee E."/>
            <person name="Macias A.M."/>
            <person name="Hajek A.E."/>
            <person name="De Bivort B.L."/>
            <person name="Kasson M.T."/>
            <person name="De Fine Licht H.H."/>
            <person name="Stajich J.E."/>
        </authorList>
    </citation>
    <scope>NUCLEOTIDE SEQUENCE</scope>
    <source>
        <strain evidence="1">Berkeley</strain>
    </source>
</reference>
<evidence type="ECO:0000313" key="1">
    <source>
        <dbReference type="EMBL" id="KAJ9076492.1"/>
    </source>
</evidence>
<organism evidence="1 2">
    <name type="scientific">Entomophthora muscae</name>
    <dbReference type="NCBI Taxonomy" id="34485"/>
    <lineage>
        <taxon>Eukaryota</taxon>
        <taxon>Fungi</taxon>
        <taxon>Fungi incertae sedis</taxon>
        <taxon>Zoopagomycota</taxon>
        <taxon>Entomophthoromycotina</taxon>
        <taxon>Entomophthoromycetes</taxon>
        <taxon>Entomophthorales</taxon>
        <taxon>Entomophthoraceae</taxon>
        <taxon>Entomophthora</taxon>
    </lineage>
</organism>
<dbReference type="EMBL" id="QTSX02002275">
    <property type="protein sequence ID" value="KAJ9076492.1"/>
    <property type="molecule type" value="Genomic_DNA"/>
</dbReference>
<dbReference type="Proteomes" id="UP001165960">
    <property type="component" value="Unassembled WGS sequence"/>
</dbReference>
<protein>
    <submittedName>
        <fullName evidence="1">Uncharacterized protein</fullName>
    </submittedName>
</protein>
<evidence type="ECO:0000313" key="2">
    <source>
        <dbReference type="Proteomes" id="UP001165960"/>
    </source>
</evidence>
<sequence length="575" mass="64861">MIKLFEGLSNMAVVDDIVAKVSTIPNFMDLPLYSAAMAAYARNSNVDAVLQLFSRLKKQGLKPDLFIFSSVICGLGNVGRIDEMLQQLAAMAEYNLEPDVTIFNSIMRTQLSDTDVVIARFTKLAADPMLQPDSYTFNCLILLHLQRGDLASAQAVRDQMLKSGVTPTWVTFAQFIGHFSETHDLPKAFLMLDEMKRARVHVNTAILNLMVELCIKVGDFAKACELIEDFPHVPLDIVTHTLLMRHHAKNKDHERVLQHFKVIKRLNLPMSAIAYDVIFYSMVQTKDSAMLLSTFHEMVKRHGIQPDTTIINTIMRGLALGSNPSEAADFFKHVVESHSESAPPNLATYNLLLSAYLRIGKRDLATQLVEHMVFLGQNGFPDLLPDNQTWSQLLWAYAKSKDIKALEDGFKRFSEPPFSLRPTPQVFEALILGYFSTRDLTKAKRIFQLSTRQKSQTTPKMLSLYVSILGAEGSLTALQREWVTLPDRFSPDVAAHRWVYIAYLQALVKCGGYQEAVDVFSRNIHSPNRRLHNNKAAVSVLAKALRARRRTFELKELESHVASNYPTLLHALTLK</sequence>
<name>A0ACC2TPF9_9FUNG</name>
<comment type="caution">
    <text evidence="1">The sequence shown here is derived from an EMBL/GenBank/DDBJ whole genome shotgun (WGS) entry which is preliminary data.</text>
</comment>
<proteinExistence type="predicted"/>